<dbReference type="Gene3D" id="3.80.10.10">
    <property type="entry name" value="Ribonuclease Inhibitor"/>
    <property type="match status" value="2"/>
</dbReference>
<protein>
    <recommendedName>
        <fullName evidence="3">Leucine-rich repeat-containing protein</fullName>
    </recommendedName>
</protein>
<sequence>MYFFLRSRHFCSTFPVRNIEIQSSRSKMFMVMFRCLIVDLYGFCFLNAVYSATLSNNGRIEFALIDWNWIEAITREDLAAAKYWLARQNENSVLDFCPGNHFFRNNRIYPEFFVCPHGLSFLYHKPLHILEVNYRDDWKVRFRVLNYFLSKNSNEPFLFYRSSFGISYPLFSSFVKYLTCDSFDSPNDLSYELFYKFIKILDVLDPISSDFLSEFYYKLYKDGLMNSISVDIINDSENYRLRFFNEKKRRRPFMYFFGVLNDFLDACLIPNISTLSIFKKKNQSIDQCFRYTGEVDRLVLKISACSLDFLMPSLAENAHIFNWLLSVTEISGFYFDNTEFTFNPINFKNVCGFMPPEIPKKSSDPLQTVPSDFFIILNDDNQRRMQYLRFVNVDICFDIFETLLYKTNISYFEVSYCSVDECHKITELLEQMPKLNVFILHGVGIRPDDLDRILFSKIEILILVGCIFESDSVWISKESPDFVYKIMKNLRTLNVSASKLPIDFLHILLHSFNLENLNISRFEFLPANSSFSPIGLRKNRYSLQLDKYIPNKYLEMFSRTYFANFLSLCDSFIFSDIVFFFNIGDLIDSVKFLDLSDNLFPVEFLTLIDNFKNLKKIKLSASLPSSTVGLPNLGMFETVMALDVSRNDINATNYDFVSKFKGLKSLSLANCKLENKLLKKIMTKDMCATLISLDLSGVDLCFLDFKNIVCCKKLKILYFQISNDHPLSYYCDYLELTSAKLNLNVLKVEIKGGVCFDDLVSLAGFSNLSEVKITCSTFIKTGEENFIRFDPKISNFRLELCLKYYNLDIDTLNILDEMFENCSISIVSPHLS</sequence>
<dbReference type="VEuPathDB" id="MicrosporidiaDB:CWI38_0073p0030"/>
<keyword evidence="2" id="KW-1185">Reference proteome</keyword>
<comment type="caution">
    <text evidence="1">The sequence shown here is derived from an EMBL/GenBank/DDBJ whole genome shotgun (WGS) entry which is preliminary data.</text>
</comment>
<evidence type="ECO:0008006" key="3">
    <source>
        <dbReference type="Google" id="ProtNLM"/>
    </source>
</evidence>
<organism evidence="1 2">
    <name type="scientific">Hamiltosporidium tvaerminnensis</name>
    <dbReference type="NCBI Taxonomy" id="1176355"/>
    <lineage>
        <taxon>Eukaryota</taxon>
        <taxon>Fungi</taxon>
        <taxon>Fungi incertae sedis</taxon>
        <taxon>Microsporidia</taxon>
        <taxon>Dubosqiidae</taxon>
        <taxon>Hamiltosporidium</taxon>
    </lineage>
</organism>
<dbReference type="Proteomes" id="UP000292282">
    <property type="component" value="Unassembled WGS sequence"/>
</dbReference>
<accession>A0A4Q9M470</accession>
<dbReference type="AlphaFoldDB" id="A0A4Q9M470"/>
<dbReference type="SUPFAM" id="SSF52058">
    <property type="entry name" value="L domain-like"/>
    <property type="match status" value="1"/>
</dbReference>
<name>A0A4Q9M470_9MICR</name>
<evidence type="ECO:0000313" key="1">
    <source>
        <dbReference type="EMBL" id="TBU20421.1"/>
    </source>
</evidence>
<gene>
    <name evidence="1" type="ORF">CWI38_0073p0030</name>
</gene>
<proteinExistence type="predicted"/>
<reference evidence="1 2" key="1">
    <citation type="submission" date="2017-12" db="EMBL/GenBank/DDBJ databases">
        <authorList>
            <person name="Pombert J.-F."/>
            <person name="Haag K.L."/>
            <person name="Ebert D."/>
        </authorList>
    </citation>
    <scope>NUCLEOTIDE SEQUENCE [LARGE SCALE GENOMIC DNA]</scope>
    <source>
        <strain evidence="1">IL-G-3</strain>
    </source>
</reference>
<dbReference type="OrthoDB" id="8731593at2759"/>
<dbReference type="EMBL" id="PITK01000073">
    <property type="protein sequence ID" value="TBU20421.1"/>
    <property type="molecule type" value="Genomic_DNA"/>
</dbReference>
<dbReference type="InterPro" id="IPR032675">
    <property type="entry name" value="LRR_dom_sf"/>
</dbReference>
<evidence type="ECO:0000313" key="2">
    <source>
        <dbReference type="Proteomes" id="UP000292282"/>
    </source>
</evidence>